<accession>X1PUL2</accession>
<organism evidence="1">
    <name type="scientific">marine sediment metagenome</name>
    <dbReference type="NCBI Taxonomy" id="412755"/>
    <lineage>
        <taxon>unclassified sequences</taxon>
        <taxon>metagenomes</taxon>
        <taxon>ecological metagenomes</taxon>
    </lineage>
</organism>
<proteinExistence type="predicted"/>
<dbReference type="EMBL" id="BARW01000126">
    <property type="protein sequence ID" value="GAI59927.1"/>
    <property type="molecule type" value="Genomic_DNA"/>
</dbReference>
<gene>
    <name evidence="1" type="ORF">S12H4_00802</name>
</gene>
<reference evidence="1" key="1">
    <citation type="journal article" date="2014" name="Front. Microbiol.">
        <title>High frequency of phylogenetically diverse reductive dehalogenase-homologous genes in deep subseafloor sedimentary metagenomes.</title>
        <authorList>
            <person name="Kawai M."/>
            <person name="Futagami T."/>
            <person name="Toyoda A."/>
            <person name="Takaki Y."/>
            <person name="Nishi S."/>
            <person name="Hori S."/>
            <person name="Arai W."/>
            <person name="Tsubouchi T."/>
            <person name="Morono Y."/>
            <person name="Uchiyama I."/>
            <person name="Ito T."/>
            <person name="Fujiyama A."/>
            <person name="Inagaki F."/>
            <person name="Takami H."/>
        </authorList>
    </citation>
    <scope>NUCLEOTIDE SEQUENCE</scope>
    <source>
        <strain evidence="1">Expedition CK06-06</strain>
    </source>
</reference>
<comment type="caution">
    <text evidence="1">The sequence shown here is derived from an EMBL/GenBank/DDBJ whole genome shotgun (WGS) entry which is preliminary data.</text>
</comment>
<protein>
    <submittedName>
        <fullName evidence="1">Uncharacterized protein</fullName>
    </submittedName>
</protein>
<name>X1PUL2_9ZZZZ</name>
<evidence type="ECO:0000313" key="1">
    <source>
        <dbReference type="EMBL" id="GAI59927.1"/>
    </source>
</evidence>
<sequence length="46" mass="5153">MNEWVISELLGIQVTEWWGRVDPDIEGQYEPRNLATGIATVAAGEH</sequence>
<dbReference type="AlphaFoldDB" id="X1PUL2"/>